<dbReference type="SUPFAM" id="SSF48498">
    <property type="entry name" value="Tetracyclin repressor-like, C-terminal domain"/>
    <property type="match status" value="1"/>
</dbReference>
<evidence type="ECO:0000259" key="3">
    <source>
        <dbReference type="PROSITE" id="PS50977"/>
    </source>
</evidence>
<feature type="domain" description="HTH tetR-type" evidence="3">
    <location>
        <begin position="12"/>
        <end position="72"/>
    </location>
</feature>
<dbReference type="RefSeq" id="WP_117444918.1">
    <property type="nucleotide sequence ID" value="NZ_JAJFEN010000009.1"/>
</dbReference>
<dbReference type="Gene3D" id="1.10.357.10">
    <property type="entry name" value="Tetracycline Repressor, domain 2"/>
    <property type="match status" value="1"/>
</dbReference>
<proteinExistence type="predicted"/>
<dbReference type="InterPro" id="IPR036271">
    <property type="entry name" value="Tet_transcr_reg_TetR-rel_C_sf"/>
</dbReference>
<gene>
    <name evidence="4" type="ORF">DXA38_21215</name>
</gene>
<reference evidence="4 5" key="1">
    <citation type="submission" date="2018-08" db="EMBL/GenBank/DDBJ databases">
        <title>A genome reference for cultivated species of the human gut microbiota.</title>
        <authorList>
            <person name="Zou Y."/>
            <person name="Xue W."/>
            <person name="Luo G."/>
        </authorList>
    </citation>
    <scope>NUCLEOTIDE SEQUENCE [LARGE SCALE GENOMIC DNA]</scope>
    <source>
        <strain evidence="4 5">OF01-2LB</strain>
    </source>
</reference>
<dbReference type="OrthoDB" id="494991at2"/>
<feature type="DNA-binding region" description="H-T-H motif" evidence="2">
    <location>
        <begin position="35"/>
        <end position="54"/>
    </location>
</feature>
<dbReference type="Pfam" id="PF00440">
    <property type="entry name" value="TetR_N"/>
    <property type="match status" value="1"/>
</dbReference>
<evidence type="ECO:0000256" key="2">
    <source>
        <dbReference type="PROSITE-ProRule" id="PRU00335"/>
    </source>
</evidence>
<keyword evidence="1 2" id="KW-0238">DNA-binding</keyword>
<evidence type="ECO:0000313" key="4">
    <source>
        <dbReference type="EMBL" id="RGC09050.1"/>
    </source>
</evidence>
<dbReference type="GO" id="GO:0003677">
    <property type="term" value="F:DNA binding"/>
    <property type="evidence" value="ECO:0007669"/>
    <property type="project" value="UniProtKB-UniRule"/>
</dbReference>
<accession>A0A3E2VEN8</accession>
<dbReference type="PRINTS" id="PR00455">
    <property type="entry name" value="HTHTETR"/>
</dbReference>
<evidence type="ECO:0000256" key="1">
    <source>
        <dbReference type="ARBA" id="ARBA00023125"/>
    </source>
</evidence>
<dbReference type="InterPro" id="IPR050624">
    <property type="entry name" value="HTH-type_Tx_Regulator"/>
</dbReference>
<dbReference type="InterPro" id="IPR009057">
    <property type="entry name" value="Homeodomain-like_sf"/>
</dbReference>
<protein>
    <submittedName>
        <fullName evidence="4">TetR/AcrR family transcriptional regulator</fullName>
    </submittedName>
</protein>
<dbReference type="EMBL" id="QVEV01000060">
    <property type="protein sequence ID" value="RGC09050.1"/>
    <property type="molecule type" value="Genomic_DNA"/>
</dbReference>
<evidence type="ECO:0000313" key="5">
    <source>
        <dbReference type="Proteomes" id="UP000260025"/>
    </source>
</evidence>
<organism evidence="4 5">
    <name type="scientific">Clostridium innocuum</name>
    <dbReference type="NCBI Taxonomy" id="1522"/>
    <lineage>
        <taxon>Bacteria</taxon>
        <taxon>Bacillati</taxon>
        <taxon>Bacillota</taxon>
        <taxon>Clostridia</taxon>
        <taxon>Eubacteriales</taxon>
        <taxon>Clostridiaceae</taxon>
        <taxon>Clostridium</taxon>
    </lineage>
</organism>
<sequence length="203" mass="23227">MEKKQTRKQQALQTRANILAVCTRLLREHTFDELSITMICREADISVGAFYHHFKTKSDIIVELYRDVDAIFMNDVLPACCLLPPLEAILQYLCEQCGYAETMGIDSIKNVYKAQIDNGNAFFASNARGLPNGLRLLLQRAVKERCLKANTDIEKLLEELLIMSRGVIYYWCIRNGEIDMRSYIYHMAEGYLQAYLAKADAAL</sequence>
<dbReference type="Proteomes" id="UP000260025">
    <property type="component" value="Unassembled WGS sequence"/>
</dbReference>
<dbReference type="PANTHER" id="PTHR43479:SF11">
    <property type="entry name" value="ACREF_ENVCD OPERON REPRESSOR-RELATED"/>
    <property type="match status" value="1"/>
</dbReference>
<name>A0A3E2VEN8_CLOIN</name>
<comment type="caution">
    <text evidence="4">The sequence shown here is derived from an EMBL/GenBank/DDBJ whole genome shotgun (WGS) entry which is preliminary data.</text>
</comment>
<dbReference type="PROSITE" id="PS50977">
    <property type="entry name" value="HTH_TETR_2"/>
    <property type="match status" value="1"/>
</dbReference>
<dbReference type="SUPFAM" id="SSF46689">
    <property type="entry name" value="Homeodomain-like"/>
    <property type="match status" value="1"/>
</dbReference>
<dbReference type="PANTHER" id="PTHR43479">
    <property type="entry name" value="ACREF/ENVCD OPERON REPRESSOR-RELATED"/>
    <property type="match status" value="1"/>
</dbReference>
<dbReference type="InterPro" id="IPR001647">
    <property type="entry name" value="HTH_TetR"/>
</dbReference>
<dbReference type="AlphaFoldDB" id="A0A3E2VEN8"/>